<evidence type="ECO:0000259" key="8">
    <source>
        <dbReference type="Pfam" id="PF01274"/>
    </source>
</evidence>
<comment type="pathway">
    <text evidence="7">Carbohydrate metabolism; glyoxylate cycle; (S)-malate from isocitrate: step 2/2.</text>
</comment>
<keyword evidence="5 7" id="KW-0808">Transferase</keyword>
<reference evidence="12" key="1">
    <citation type="journal article" date="2019" name="Int. J. Syst. Evol. Microbiol.">
        <title>The Global Catalogue of Microorganisms (GCM) 10K type strain sequencing project: providing services to taxonomists for standard genome sequencing and annotation.</title>
        <authorList>
            <consortium name="The Broad Institute Genomics Platform"/>
            <consortium name="The Broad Institute Genome Sequencing Center for Infectious Disease"/>
            <person name="Wu L."/>
            <person name="Ma J."/>
        </authorList>
    </citation>
    <scope>NUCLEOTIDE SEQUENCE [LARGE SCALE GENOMIC DNA]</scope>
    <source>
        <strain evidence="12">KCTC 42586</strain>
    </source>
</reference>
<keyword evidence="3 7" id="KW-0329">Glyoxylate bypass</keyword>
<comment type="similarity">
    <text evidence="1 7">Belongs to the malate synthase family.</text>
</comment>
<dbReference type="InterPro" id="IPR006252">
    <property type="entry name" value="Malate_synthA"/>
</dbReference>
<protein>
    <recommendedName>
        <fullName evidence="2 7">Malate synthase</fullName>
        <ecNumber evidence="2 7">2.3.3.9</ecNumber>
    </recommendedName>
</protein>
<evidence type="ECO:0000256" key="1">
    <source>
        <dbReference type="ARBA" id="ARBA00006394"/>
    </source>
</evidence>
<dbReference type="PROSITE" id="PS00510">
    <property type="entry name" value="MALATE_SYNTHASE"/>
    <property type="match status" value="1"/>
</dbReference>
<dbReference type="InterPro" id="IPR048356">
    <property type="entry name" value="MS_N"/>
</dbReference>
<evidence type="ECO:0000313" key="12">
    <source>
        <dbReference type="Proteomes" id="UP001596263"/>
    </source>
</evidence>
<dbReference type="Pfam" id="PF20659">
    <property type="entry name" value="MS_C"/>
    <property type="match status" value="1"/>
</dbReference>
<evidence type="ECO:0000256" key="4">
    <source>
        <dbReference type="ARBA" id="ARBA00022532"/>
    </source>
</evidence>
<dbReference type="Pfam" id="PF01274">
    <property type="entry name" value="MS_TIM-barrel"/>
    <property type="match status" value="1"/>
</dbReference>
<dbReference type="Gene3D" id="3.20.20.360">
    <property type="entry name" value="Malate synthase, domain 3"/>
    <property type="match status" value="1"/>
</dbReference>
<dbReference type="NCBIfam" id="TIGR01344">
    <property type="entry name" value="malate_syn_A"/>
    <property type="match status" value="1"/>
</dbReference>
<organism evidence="11 12">
    <name type="scientific">Streptomyces coerulescens</name>
    <dbReference type="NCBI Taxonomy" id="29304"/>
    <lineage>
        <taxon>Bacteria</taxon>
        <taxon>Bacillati</taxon>
        <taxon>Actinomycetota</taxon>
        <taxon>Actinomycetes</taxon>
        <taxon>Kitasatosporales</taxon>
        <taxon>Streptomycetaceae</taxon>
        <taxon>Streptomyces</taxon>
    </lineage>
</organism>
<dbReference type="InterPro" id="IPR019830">
    <property type="entry name" value="Malate_synthase_CS"/>
</dbReference>
<evidence type="ECO:0000259" key="9">
    <source>
        <dbReference type="Pfam" id="PF20656"/>
    </source>
</evidence>
<gene>
    <name evidence="11" type="primary">aceB</name>
    <name evidence="11" type="ORF">ACFPQ9_05290</name>
</gene>
<feature type="domain" description="Malate synthase TIM barrel" evidence="8">
    <location>
        <begin position="165"/>
        <end position="411"/>
    </location>
</feature>
<sequence>MSAPAPSPLAIVDAEPLPRQEEVLTEPALAFVAELHRRFTPRRDELLARRAERRAEIARTSTLDFLPETAAVRADDSWRVAVCPPALQDRRVEITGPTDRKMTINALNSGARVWLADFEDASAPTWENVVLGQINLSDAYTRNIDFTDERSGKSYALKDADQLATVVMRPRGWHLNERHLQVDGVPVPGALVDFGLYFFHNAQRLLDLGKGPYFYLPKTESHLEARLWNEVFVFAQDYVGIPQGTVRATVLIETITAAYEMEEILYELRDHASGLNAGRWDYLFSIVKNFRDGGQKFVLPDRNAVTMTAPFMRAYTELLVRTCHKRGAHAIGGMAAFIPSRRDAEVNKVAFEKVRADKDREAGDGFDGSWVAHPDLVPIAMESFDKVLGDRPNQKDRLREDVHVEAADLIAVDSLDAKPTYPGLVNAVQVGIRYIEAWLRGLGAVAIFNLMEDAATAEISRSQIWQWINAGVEFENGEHATPELARKVAAEELANIRAEIGEEAFAAGHWQQAHDLLLEVSLDQDYVDFLTLPAYEQLRG</sequence>
<dbReference type="CDD" id="cd00727">
    <property type="entry name" value="malate_synt_A"/>
    <property type="match status" value="1"/>
</dbReference>
<evidence type="ECO:0000256" key="3">
    <source>
        <dbReference type="ARBA" id="ARBA00022435"/>
    </source>
</evidence>
<dbReference type="SUPFAM" id="SSF51645">
    <property type="entry name" value="Malate synthase G"/>
    <property type="match status" value="1"/>
</dbReference>
<dbReference type="InterPro" id="IPR001465">
    <property type="entry name" value="Malate_synthase_TIM"/>
</dbReference>
<dbReference type="RefSeq" id="WP_380847254.1">
    <property type="nucleotide sequence ID" value="NZ_JBHSKM010000002.1"/>
</dbReference>
<dbReference type="PANTHER" id="PTHR42902">
    <property type="entry name" value="MALATE SYNTHASE"/>
    <property type="match status" value="1"/>
</dbReference>
<evidence type="ECO:0000256" key="2">
    <source>
        <dbReference type="ARBA" id="ARBA00012636"/>
    </source>
</evidence>
<keyword evidence="12" id="KW-1185">Reference proteome</keyword>
<proteinExistence type="inferred from homology"/>
<dbReference type="PIRSF" id="PIRSF001363">
    <property type="entry name" value="Malate_synth"/>
    <property type="match status" value="1"/>
</dbReference>
<comment type="caution">
    <text evidence="11">The sequence shown here is derived from an EMBL/GenBank/DDBJ whole genome shotgun (WGS) entry which is preliminary data.</text>
</comment>
<dbReference type="Gene3D" id="1.20.1220.12">
    <property type="entry name" value="Malate synthase, domain III"/>
    <property type="match status" value="1"/>
</dbReference>
<keyword evidence="4 7" id="KW-0816">Tricarboxylic acid cycle</keyword>
<dbReference type="EMBL" id="JBHSKM010000002">
    <property type="protein sequence ID" value="MFC5213247.1"/>
    <property type="molecule type" value="Genomic_DNA"/>
</dbReference>
<evidence type="ECO:0000256" key="6">
    <source>
        <dbReference type="ARBA" id="ARBA00047918"/>
    </source>
</evidence>
<feature type="domain" description="Malate synthase C-terminal" evidence="10">
    <location>
        <begin position="420"/>
        <end position="538"/>
    </location>
</feature>
<dbReference type="GO" id="GO:0004474">
    <property type="term" value="F:malate synthase activity"/>
    <property type="evidence" value="ECO:0007669"/>
    <property type="project" value="UniProtKB-EC"/>
</dbReference>
<dbReference type="InterPro" id="IPR046363">
    <property type="entry name" value="MS_N_TIM-barrel_dom"/>
</dbReference>
<dbReference type="EC" id="2.3.3.9" evidence="2 7"/>
<dbReference type="InterPro" id="IPR048355">
    <property type="entry name" value="MS_C"/>
</dbReference>
<evidence type="ECO:0000256" key="7">
    <source>
        <dbReference type="RuleBase" id="RU000555"/>
    </source>
</evidence>
<feature type="domain" description="Malate synthase N-terminal" evidence="9">
    <location>
        <begin position="18"/>
        <end position="70"/>
    </location>
</feature>
<dbReference type="Pfam" id="PF20656">
    <property type="entry name" value="MS_N"/>
    <property type="match status" value="1"/>
</dbReference>
<evidence type="ECO:0000313" key="11">
    <source>
        <dbReference type="EMBL" id="MFC5213247.1"/>
    </source>
</evidence>
<dbReference type="InterPro" id="IPR044856">
    <property type="entry name" value="Malate_synth_C_sf"/>
</dbReference>
<accession>A0ABW0CDA6</accession>
<keyword evidence="11" id="KW-0012">Acyltransferase</keyword>
<dbReference type="Proteomes" id="UP001596263">
    <property type="component" value="Unassembled WGS sequence"/>
</dbReference>
<evidence type="ECO:0000256" key="5">
    <source>
        <dbReference type="ARBA" id="ARBA00022679"/>
    </source>
</evidence>
<dbReference type="PANTHER" id="PTHR42902:SF1">
    <property type="entry name" value="MALATE SYNTHASE 1-RELATED"/>
    <property type="match status" value="1"/>
</dbReference>
<name>A0ABW0CDA6_STRCD</name>
<comment type="catalytic activity">
    <reaction evidence="6 7">
        <text>glyoxylate + acetyl-CoA + H2O = (S)-malate + CoA + H(+)</text>
        <dbReference type="Rhea" id="RHEA:18181"/>
        <dbReference type="ChEBI" id="CHEBI:15377"/>
        <dbReference type="ChEBI" id="CHEBI:15378"/>
        <dbReference type="ChEBI" id="CHEBI:15589"/>
        <dbReference type="ChEBI" id="CHEBI:36655"/>
        <dbReference type="ChEBI" id="CHEBI:57287"/>
        <dbReference type="ChEBI" id="CHEBI:57288"/>
        <dbReference type="EC" id="2.3.3.9"/>
    </reaction>
</comment>
<evidence type="ECO:0000259" key="10">
    <source>
        <dbReference type="Pfam" id="PF20659"/>
    </source>
</evidence>
<dbReference type="InterPro" id="IPR011076">
    <property type="entry name" value="Malate_synth_sf"/>
</dbReference>